<feature type="transmembrane region" description="Helical" evidence="1">
    <location>
        <begin position="79"/>
        <end position="98"/>
    </location>
</feature>
<dbReference type="InterPro" id="IPR026870">
    <property type="entry name" value="Zinc_ribbon_dom"/>
</dbReference>
<dbReference type="PANTHER" id="PTHR34980">
    <property type="entry name" value="INNER MEMBRANE PROTEIN-RELATED-RELATED"/>
    <property type="match status" value="1"/>
</dbReference>
<dbReference type="InterPro" id="IPR008523">
    <property type="entry name" value="DUF805"/>
</dbReference>
<protein>
    <submittedName>
        <fullName evidence="3">DUF805 domain-containing protein</fullName>
    </submittedName>
</protein>
<dbReference type="Proteomes" id="UP001370590">
    <property type="component" value="Unassembled WGS sequence"/>
</dbReference>
<organism evidence="3 4">
    <name type="scientific">Nicoliella lavandulae</name>
    <dbReference type="NCBI Taxonomy" id="3082954"/>
    <lineage>
        <taxon>Bacteria</taxon>
        <taxon>Bacillati</taxon>
        <taxon>Bacillota</taxon>
        <taxon>Bacilli</taxon>
        <taxon>Lactobacillales</taxon>
        <taxon>Lactobacillaceae</taxon>
        <taxon>Nicoliella</taxon>
    </lineage>
</organism>
<name>A0ABU8SM82_9LACO</name>
<reference evidence="3 4" key="1">
    <citation type="submission" date="2023-10" db="EMBL/GenBank/DDBJ databases">
        <title>Nicoliella lavandulae sp. nov. isolated from Lavandula angustifolia flowers.</title>
        <authorList>
            <person name="Alcantara C."/>
            <person name="Zuniga M."/>
            <person name="Landete J.M."/>
            <person name="Monedero V."/>
        </authorList>
    </citation>
    <scope>NUCLEOTIDE SEQUENCE [LARGE SCALE GENOMIC DNA]</scope>
    <source>
        <strain evidence="3 4">Es01</strain>
    </source>
</reference>
<comment type="caution">
    <text evidence="3">The sequence shown here is derived from an EMBL/GenBank/DDBJ whole genome shotgun (WGS) entry which is preliminary data.</text>
</comment>
<accession>A0ABU8SM82</accession>
<keyword evidence="1" id="KW-0812">Transmembrane</keyword>
<evidence type="ECO:0000313" key="3">
    <source>
        <dbReference type="EMBL" id="MEJ6400854.1"/>
    </source>
</evidence>
<dbReference type="RefSeq" id="WP_339960708.1">
    <property type="nucleotide sequence ID" value="NZ_JAWMWH010000003.1"/>
</dbReference>
<keyword evidence="1" id="KW-0472">Membrane</keyword>
<feature type="transmembrane region" description="Helical" evidence="1">
    <location>
        <begin position="110"/>
        <end position="137"/>
    </location>
</feature>
<evidence type="ECO:0000313" key="4">
    <source>
        <dbReference type="Proteomes" id="UP001370590"/>
    </source>
</evidence>
<dbReference type="Pfam" id="PF05656">
    <property type="entry name" value="DUF805"/>
    <property type="match status" value="1"/>
</dbReference>
<dbReference type="Pfam" id="PF13240">
    <property type="entry name" value="Zn_Ribbon_1"/>
    <property type="match status" value="1"/>
</dbReference>
<sequence>MKYCVKCGKQIPDSAKFCTYCGAEQNGSTAQNVTINNYGTNNGSKEVIGSSNPVNMVQAFKLFWGRYADFGGTSSRSEYWYWILWQTIVTIIALVFVLPTVSSENGGSAFSGIITILTIAIIIWYVASIIPTFAITARRLRDMGSSTTAIILLLIGECIPFLNFFIEIAVFIMTLMPSVKQN</sequence>
<feature type="transmembrane region" description="Helical" evidence="1">
    <location>
        <begin position="149"/>
        <end position="176"/>
    </location>
</feature>
<dbReference type="PANTHER" id="PTHR34980:SF2">
    <property type="entry name" value="INNER MEMBRANE PROTEIN YHAH-RELATED"/>
    <property type="match status" value="1"/>
</dbReference>
<keyword evidence="1" id="KW-1133">Transmembrane helix</keyword>
<evidence type="ECO:0000256" key="1">
    <source>
        <dbReference type="SAM" id="Phobius"/>
    </source>
</evidence>
<gene>
    <name evidence="3" type="ORF">R4146_06810</name>
</gene>
<feature type="domain" description="Zinc-ribbon" evidence="2">
    <location>
        <begin position="3"/>
        <end position="24"/>
    </location>
</feature>
<dbReference type="EMBL" id="JAWMWH010000003">
    <property type="protein sequence ID" value="MEJ6400854.1"/>
    <property type="molecule type" value="Genomic_DNA"/>
</dbReference>
<keyword evidence="4" id="KW-1185">Reference proteome</keyword>
<evidence type="ECO:0000259" key="2">
    <source>
        <dbReference type="Pfam" id="PF13240"/>
    </source>
</evidence>
<proteinExistence type="predicted"/>